<proteinExistence type="predicted"/>
<evidence type="ECO:0000313" key="1">
    <source>
        <dbReference type="EMBL" id="MBA6146077.1"/>
    </source>
</evidence>
<name>A0A7W2LS63_9PSED</name>
<comment type="caution">
    <text evidence="1">The sequence shown here is derived from an EMBL/GenBank/DDBJ whole genome shotgun (WGS) entry which is preliminary data.</text>
</comment>
<dbReference type="Proteomes" id="UP000577346">
    <property type="component" value="Unassembled WGS sequence"/>
</dbReference>
<organism evidence="1 2">
    <name type="scientific">Pseudomonas juntendi</name>
    <dbReference type="NCBI Taxonomy" id="2666183"/>
    <lineage>
        <taxon>Bacteria</taxon>
        <taxon>Pseudomonadati</taxon>
        <taxon>Pseudomonadota</taxon>
        <taxon>Gammaproteobacteria</taxon>
        <taxon>Pseudomonadales</taxon>
        <taxon>Pseudomonadaceae</taxon>
        <taxon>Pseudomonas</taxon>
    </lineage>
</organism>
<evidence type="ECO:0000313" key="2">
    <source>
        <dbReference type="Proteomes" id="UP000577346"/>
    </source>
</evidence>
<protein>
    <submittedName>
        <fullName evidence="1">Uncharacterized protein</fullName>
    </submittedName>
</protein>
<gene>
    <name evidence="1" type="ORF">H4C15_00920</name>
</gene>
<dbReference type="EMBL" id="JACGDA010000001">
    <property type="protein sequence ID" value="MBA6146077.1"/>
    <property type="molecule type" value="Genomic_DNA"/>
</dbReference>
<dbReference type="AlphaFoldDB" id="A0A7W2LS63"/>
<sequence>MFTVNPGICAHDALVHVAQYLRGAYGCGYKALEHLGETGKSLFWGNLNAVSELRLPVPASSRACPFPQVLQWV</sequence>
<accession>A0A7W2LS63</accession>
<reference evidence="1 2" key="1">
    <citation type="submission" date="2020-07" db="EMBL/GenBank/DDBJ databases">
        <title>Diversity of carbapenemase encoding genes among Pseudomonas putida group clinical isolates in a tertiary Brazilian hospital.</title>
        <authorList>
            <person name="Alberto-Lei F."/>
            <person name="Nodari C.S."/>
            <person name="Streling A.P."/>
            <person name="Paulino J.T."/>
            <person name="Bessa-Neto F.O."/>
            <person name="Cayo R."/>
            <person name="Gales A.C."/>
        </authorList>
    </citation>
    <scope>NUCLEOTIDE SEQUENCE [LARGE SCALE GENOMIC DNA]</scope>
    <source>
        <strain evidence="1 2">11213</strain>
    </source>
</reference>